<name>A0ACB9P3Y3_9MYRT</name>
<organism evidence="1 2">
    <name type="scientific">Melastoma candidum</name>
    <dbReference type="NCBI Taxonomy" id="119954"/>
    <lineage>
        <taxon>Eukaryota</taxon>
        <taxon>Viridiplantae</taxon>
        <taxon>Streptophyta</taxon>
        <taxon>Embryophyta</taxon>
        <taxon>Tracheophyta</taxon>
        <taxon>Spermatophyta</taxon>
        <taxon>Magnoliopsida</taxon>
        <taxon>eudicotyledons</taxon>
        <taxon>Gunneridae</taxon>
        <taxon>Pentapetalae</taxon>
        <taxon>rosids</taxon>
        <taxon>malvids</taxon>
        <taxon>Myrtales</taxon>
        <taxon>Melastomataceae</taxon>
        <taxon>Melastomatoideae</taxon>
        <taxon>Melastomateae</taxon>
        <taxon>Melastoma</taxon>
    </lineage>
</organism>
<reference evidence="2" key="1">
    <citation type="journal article" date="2023" name="Front. Plant Sci.">
        <title>Chromosomal-level genome assembly of Melastoma candidum provides insights into trichome evolution.</title>
        <authorList>
            <person name="Zhong Y."/>
            <person name="Wu W."/>
            <person name="Sun C."/>
            <person name="Zou P."/>
            <person name="Liu Y."/>
            <person name="Dai S."/>
            <person name="Zhou R."/>
        </authorList>
    </citation>
    <scope>NUCLEOTIDE SEQUENCE [LARGE SCALE GENOMIC DNA]</scope>
</reference>
<dbReference type="EMBL" id="CM042886">
    <property type="protein sequence ID" value="KAI4342444.1"/>
    <property type="molecule type" value="Genomic_DNA"/>
</dbReference>
<accession>A0ACB9P3Y3</accession>
<keyword evidence="2" id="KW-1185">Reference proteome</keyword>
<proteinExistence type="predicted"/>
<comment type="caution">
    <text evidence="1">The sequence shown here is derived from an EMBL/GenBank/DDBJ whole genome shotgun (WGS) entry which is preliminary data.</text>
</comment>
<protein>
    <submittedName>
        <fullName evidence="1">Uncharacterized protein</fullName>
    </submittedName>
</protein>
<evidence type="ECO:0000313" key="2">
    <source>
        <dbReference type="Proteomes" id="UP001057402"/>
    </source>
</evidence>
<evidence type="ECO:0000313" key="1">
    <source>
        <dbReference type="EMBL" id="KAI4342444.1"/>
    </source>
</evidence>
<gene>
    <name evidence="1" type="ORF">MLD38_027071</name>
</gene>
<dbReference type="Proteomes" id="UP001057402">
    <property type="component" value="Chromosome 7"/>
</dbReference>
<sequence>MFDIVISGLRKKGRVDQGMEMLEGMKLKGCSPNGGSYQEVLYGLIDEKRFGEAREFMGGIPAMLLTGK</sequence>